<feature type="domain" description="Arrestin C-terminal-like" evidence="3">
    <location>
        <begin position="623"/>
        <end position="750"/>
    </location>
</feature>
<dbReference type="GO" id="GO:0000917">
    <property type="term" value="P:division septum assembly"/>
    <property type="evidence" value="ECO:0007669"/>
    <property type="project" value="TreeGrafter"/>
</dbReference>
<dbReference type="PANTHER" id="PTHR36419:SF1">
    <property type="entry name" value="RHO1 GEF LOCALIZING PROTEIN 1"/>
    <property type="match status" value="1"/>
</dbReference>
<feature type="region of interest" description="Disordered" evidence="2">
    <location>
        <begin position="486"/>
        <end position="507"/>
    </location>
</feature>
<dbReference type="Pfam" id="PF04127">
    <property type="entry name" value="DFP"/>
    <property type="match status" value="1"/>
</dbReference>
<evidence type="ECO:0000259" key="3">
    <source>
        <dbReference type="Pfam" id="PF02752"/>
    </source>
</evidence>
<dbReference type="InterPro" id="IPR011022">
    <property type="entry name" value="Arrestin_C-like"/>
</dbReference>
<dbReference type="InterPro" id="IPR035929">
    <property type="entry name" value="CoaB-like_sf"/>
</dbReference>
<sequence>MEQGFSSERYFQTQSPPSHLEEIVSRVRSFVNFHASHHPNRRIVLITSGGTTVPLEHNVVRFLDNFSAGTRGSASAEAFLRTNQYAVIFLHRSHSLEPFSRHYPHSTNPFLDLLAIQEPSSDSASENQSPPSQQPLFPILSPHLVNHHQHPAVSTENPAHLDHHTISIPAQHRPAMLSILQAHHLVHQLNLLHTISFVTVNEYLYILRAVAKVLGEPSLGLGRRAMLYLAAAVSDFFIPQQKLVRPSSSLFLSLNHITHDHLAASDNTPFPGFLQSEHKIQSGKGSLVIEMDAVPKVLKDVTNEWSNQAFIVSFKLETDSNLLIPKAKAALTRYGHHLVIANELHTRKTSVLMIDREGTIEPIKNEDPLGHEIEELMVLRLVHRHLDWIQASSSSHIRPLPHQTLISGYPSIPTTTTSTRNRPAAEIQGIVELRPSNQQIIQAAYLTIELILIQSRTSNPKNTIKTTIHSKPTILWTASPNDPHLVLPPSSSSKKLSKQQTKQPDNNLAASINSARSTANNTEISWATLSSSDFKFTIPLPDSLPPSIIIDSKTRSGISYLLKATLCARSTKPESYNTWFKRSSNSPSLTTTTLELEIPRYELLPAWPIYQRPASETTSLLGLSIKITNDRSAVGPGDQIKSKIEIESSNIHPIKLIKFELNLTEKVIYRSNPLTVEDNNKDVQQAEQKITHISTLQAKINHHVFQKDKLSFDMHIGLPHNHLKLTVSTASHLSIEYYLSLKAYFESPRKHFAKTNKEIPTQLTIEKLPVIVGDRNLAQAQLAVDQIGPTGNTLNGLRTILEANYLRGHPYKPYPRCSLTQPTITSRTFDGPSKANYLMLSHSASLNPADLTSSPQARTPSPVSLAMFHPCQLANLLPAYKLRAPPSAPHSRRFSSNLPALPS</sequence>
<feature type="domain" description="DNA/pantothenate metabolism flavoprotein C-terminal" evidence="4">
    <location>
        <begin position="275"/>
        <end position="353"/>
    </location>
</feature>
<evidence type="ECO:0000313" key="5">
    <source>
        <dbReference type="EMBL" id="KAA1129577.1"/>
    </source>
</evidence>
<dbReference type="PANTHER" id="PTHR36419">
    <property type="entry name" value="ARRESTIN FAMILY PROTEIN 1"/>
    <property type="match status" value="1"/>
</dbReference>
<organism evidence="5 6">
    <name type="scientific">Puccinia graminis f. sp. tritici</name>
    <dbReference type="NCBI Taxonomy" id="56615"/>
    <lineage>
        <taxon>Eukaryota</taxon>
        <taxon>Fungi</taxon>
        <taxon>Dikarya</taxon>
        <taxon>Basidiomycota</taxon>
        <taxon>Pucciniomycotina</taxon>
        <taxon>Pucciniomycetes</taxon>
        <taxon>Pucciniales</taxon>
        <taxon>Pucciniaceae</taxon>
        <taxon>Puccinia</taxon>
    </lineage>
</organism>
<dbReference type="EMBL" id="VDEP01000136">
    <property type="protein sequence ID" value="KAA1129577.1"/>
    <property type="molecule type" value="Genomic_DNA"/>
</dbReference>
<gene>
    <name evidence="5" type="ORF">PGTUg99_030422</name>
</gene>
<dbReference type="GO" id="GO:0003824">
    <property type="term" value="F:catalytic activity"/>
    <property type="evidence" value="ECO:0007669"/>
    <property type="project" value="UniProtKB-ARBA"/>
</dbReference>
<dbReference type="InterPro" id="IPR007085">
    <property type="entry name" value="DNA/pantothenate-metab_flavo_C"/>
</dbReference>
<accession>A0A5B0RVE2</accession>
<dbReference type="Gene3D" id="2.60.40.640">
    <property type="match status" value="1"/>
</dbReference>
<dbReference type="AlphaFoldDB" id="A0A5B0RVE2"/>
<dbReference type="GO" id="GO:0000935">
    <property type="term" value="C:division septum"/>
    <property type="evidence" value="ECO:0007669"/>
    <property type="project" value="TreeGrafter"/>
</dbReference>
<evidence type="ECO:0000259" key="4">
    <source>
        <dbReference type="Pfam" id="PF04127"/>
    </source>
</evidence>
<evidence type="ECO:0008006" key="7">
    <source>
        <dbReference type="Google" id="ProtNLM"/>
    </source>
</evidence>
<comment type="similarity">
    <text evidence="1">Belongs to the PPC synthetase family.</text>
</comment>
<comment type="caution">
    <text evidence="5">The sequence shown here is derived from an EMBL/GenBank/DDBJ whole genome shotgun (WGS) entry which is preliminary data.</text>
</comment>
<dbReference type="Pfam" id="PF02752">
    <property type="entry name" value="Arrestin_C"/>
    <property type="match status" value="1"/>
</dbReference>
<evidence type="ECO:0000256" key="1">
    <source>
        <dbReference type="ARBA" id="ARBA00005703"/>
    </source>
</evidence>
<dbReference type="InterPro" id="IPR053060">
    <property type="entry name" value="Cytokinesis_Signaling_Reg"/>
</dbReference>
<proteinExistence type="inferred from homology"/>
<dbReference type="Proteomes" id="UP000325313">
    <property type="component" value="Unassembled WGS sequence"/>
</dbReference>
<evidence type="ECO:0000313" key="6">
    <source>
        <dbReference type="Proteomes" id="UP000325313"/>
    </source>
</evidence>
<evidence type="ECO:0000256" key="2">
    <source>
        <dbReference type="SAM" id="MobiDB-lite"/>
    </source>
</evidence>
<name>A0A5B0RVE2_PUCGR</name>
<protein>
    <recommendedName>
        <fullName evidence="7">DNA/pantothenate metabolism flavoprotein C-terminal domain-containing protein</fullName>
    </recommendedName>
</protein>
<reference evidence="5 6" key="1">
    <citation type="submission" date="2019-05" db="EMBL/GenBank/DDBJ databases">
        <title>Emergence of the Ug99 lineage of the wheat stem rust pathogen through somatic hybridization.</title>
        <authorList>
            <person name="Li F."/>
            <person name="Upadhyaya N.M."/>
            <person name="Sperschneider J."/>
            <person name="Matny O."/>
            <person name="Nguyen-Phuc H."/>
            <person name="Mago R."/>
            <person name="Raley C."/>
            <person name="Miller M.E."/>
            <person name="Silverstein K.A.T."/>
            <person name="Henningsen E."/>
            <person name="Hirsch C.D."/>
            <person name="Visser B."/>
            <person name="Pretorius Z.A."/>
            <person name="Steffenson B.J."/>
            <person name="Schwessinger B."/>
            <person name="Dodds P.N."/>
            <person name="Figueroa M."/>
        </authorList>
    </citation>
    <scope>NUCLEOTIDE SEQUENCE [LARGE SCALE GENOMIC DNA]</scope>
    <source>
        <strain evidence="5 6">Ug99</strain>
    </source>
</reference>
<dbReference type="GO" id="GO:0015937">
    <property type="term" value="P:coenzyme A biosynthetic process"/>
    <property type="evidence" value="ECO:0007669"/>
    <property type="project" value="UniProtKB-ARBA"/>
</dbReference>
<feature type="compositionally biased region" description="Low complexity" evidence="2">
    <location>
        <begin position="486"/>
        <end position="504"/>
    </location>
</feature>
<dbReference type="InterPro" id="IPR014752">
    <property type="entry name" value="Arrestin-like_C"/>
</dbReference>
<dbReference type="SUPFAM" id="SSF102645">
    <property type="entry name" value="CoaB-like"/>
    <property type="match status" value="1"/>
</dbReference>
<dbReference type="Gene3D" id="3.40.50.10300">
    <property type="entry name" value="CoaB-like"/>
    <property type="match status" value="1"/>
</dbReference>